<dbReference type="EMBL" id="AEUD01000029">
    <property type="protein sequence ID" value="EGD53269.1"/>
    <property type="molecule type" value="Genomic_DNA"/>
</dbReference>
<protein>
    <submittedName>
        <fullName evidence="1">Uncharacterized protein</fullName>
    </submittedName>
</protein>
<proteinExistence type="predicted"/>
<evidence type="ECO:0000313" key="1">
    <source>
        <dbReference type="EMBL" id="EGD53269.1"/>
    </source>
</evidence>
<keyword evidence="2" id="KW-1185">Reference proteome</keyword>
<accession>F1YPT9</accession>
<gene>
    <name evidence="1" type="ORF">SCNU_19767</name>
</gene>
<name>F1YPT9_9ACTN</name>
<sequence>MLCDRAIDRIGTDLGIRVVVRGKFPRTTRPAPEIRTRFGTFPSVRES</sequence>
<evidence type="ECO:0000313" key="2">
    <source>
        <dbReference type="Proteomes" id="UP000035065"/>
    </source>
</evidence>
<dbReference type="AlphaFoldDB" id="F1YPT9"/>
<comment type="caution">
    <text evidence="1">The sequence shown here is derived from an EMBL/GenBank/DDBJ whole genome shotgun (WGS) entry which is preliminary data.</text>
</comment>
<organism evidence="1 2">
    <name type="scientific">Gordonia neofelifaecis NRRL B-59395</name>
    <dbReference type="NCBI Taxonomy" id="644548"/>
    <lineage>
        <taxon>Bacteria</taxon>
        <taxon>Bacillati</taxon>
        <taxon>Actinomycetota</taxon>
        <taxon>Actinomycetes</taxon>
        <taxon>Mycobacteriales</taxon>
        <taxon>Gordoniaceae</taxon>
        <taxon>Gordonia</taxon>
    </lineage>
</organism>
<dbReference type="Proteomes" id="UP000035065">
    <property type="component" value="Unassembled WGS sequence"/>
</dbReference>
<reference evidence="1 2" key="1">
    <citation type="journal article" date="2011" name="J. Bacteriol.">
        <title>Draft Genome Sequence of Gordonia neofelifaecis NRRL B-59395, a Cholesterol-Degrading Actinomycete.</title>
        <authorList>
            <person name="Ge F."/>
            <person name="Li W."/>
            <person name="Chen G."/>
            <person name="Liu Y."/>
            <person name="Zhang G."/>
            <person name="Yong B."/>
            <person name="Wang Q."/>
            <person name="Wang N."/>
            <person name="Huang Z."/>
            <person name="Li W."/>
            <person name="Wang J."/>
            <person name="Wu C."/>
            <person name="Xie Q."/>
            <person name="Liu G."/>
        </authorList>
    </citation>
    <scope>NUCLEOTIDE SEQUENCE [LARGE SCALE GENOMIC DNA]</scope>
    <source>
        <strain evidence="1 2">NRRL B-59395</strain>
    </source>
</reference>